<comment type="similarity">
    <text evidence="3 11">Belongs to the long-chain O-acyltransferase family.</text>
</comment>
<reference evidence="15 16" key="1">
    <citation type="journal article" date="2016" name="Int. J. Syst. Evol. Microbiol.">
        <title>Nocardioides albidus sp. nov., an actinobacterium isolated from garden soil.</title>
        <authorList>
            <person name="Singh H."/>
            <person name="Du J."/>
            <person name="Trinh H."/>
            <person name="Won K."/>
            <person name="Yang J.E."/>
            <person name="Yin C."/>
            <person name="Kook M."/>
            <person name="Yi T.H."/>
        </authorList>
    </citation>
    <scope>NUCLEOTIDE SEQUENCE [LARGE SCALE GENOMIC DNA]</scope>
    <source>
        <strain evidence="15 16">CCTCC AB 2015297</strain>
    </source>
</reference>
<dbReference type="GO" id="GO:0019432">
    <property type="term" value="P:triglyceride biosynthetic process"/>
    <property type="evidence" value="ECO:0007669"/>
    <property type="project" value="UniProtKB-UniPathway"/>
</dbReference>
<dbReference type="SUPFAM" id="SSF52777">
    <property type="entry name" value="CoA-dependent acyltransferases"/>
    <property type="match status" value="1"/>
</dbReference>
<dbReference type="Pfam" id="PF06974">
    <property type="entry name" value="WS_DGAT_C"/>
    <property type="match status" value="1"/>
</dbReference>
<protein>
    <recommendedName>
        <fullName evidence="4 11">Diacylglycerol O-acyltransferase</fullName>
        <ecNumber evidence="4 11">2.3.1.20</ecNumber>
    </recommendedName>
</protein>
<evidence type="ECO:0000256" key="7">
    <source>
        <dbReference type="ARBA" id="ARBA00022798"/>
    </source>
</evidence>
<proteinExistence type="inferred from homology"/>
<keyword evidence="6 11" id="KW-0808">Transferase</keyword>
<dbReference type="PANTHER" id="PTHR31650">
    <property type="entry name" value="O-ACYLTRANSFERASE (WSD1-LIKE) FAMILY PROTEIN"/>
    <property type="match status" value="1"/>
</dbReference>
<evidence type="ECO:0000313" key="15">
    <source>
        <dbReference type="EMBL" id="TNM39607.1"/>
    </source>
</evidence>
<dbReference type="NCBIfam" id="TIGR02946">
    <property type="entry name" value="acyl_WS_DGAT"/>
    <property type="match status" value="1"/>
</dbReference>
<evidence type="ECO:0000256" key="2">
    <source>
        <dbReference type="ARBA" id="ARBA00005189"/>
    </source>
</evidence>
<evidence type="ECO:0000259" key="14">
    <source>
        <dbReference type="Pfam" id="PF06974"/>
    </source>
</evidence>
<dbReference type="Proteomes" id="UP000313231">
    <property type="component" value="Unassembled WGS sequence"/>
</dbReference>
<evidence type="ECO:0000256" key="12">
    <source>
        <dbReference type="SAM" id="MobiDB-lite"/>
    </source>
</evidence>
<accession>A0A5C4VUV3</accession>
<evidence type="ECO:0000256" key="4">
    <source>
        <dbReference type="ARBA" id="ARBA00013244"/>
    </source>
</evidence>
<evidence type="ECO:0000256" key="9">
    <source>
        <dbReference type="ARBA" id="ARBA00023315"/>
    </source>
</evidence>
<keyword evidence="5 11" id="KW-0444">Lipid biosynthesis</keyword>
<comment type="pathway">
    <text evidence="2">Lipid metabolism.</text>
</comment>
<dbReference type="OrthoDB" id="9810950at2"/>
<comment type="caution">
    <text evidence="15">The sequence shown here is derived from an EMBL/GenBank/DDBJ whole genome shotgun (WGS) entry which is preliminary data.</text>
</comment>
<evidence type="ECO:0000256" key="6">
    <source>
        <dbReference type="ARBA" id="ARBA00022679"/>
    </source>
</evidence>
<dbReference type="GO" id="GO:0005886">
    <property type="term" value="C:plasma membrane"/>
    <property type="evidence" value="ECO:0007669"/>
    <property type="project" value="TreeGrafter"/>
</dbReference>
<dbReference type="GO" id="GO:0071731">
    <property type="term" value="P:response to nitric oxide"/>
    <property type="evidence" value="ECO:0007669"/>
    <property type="project" value="TreeGrafter"/>
</dbReference>
<evidence type="ECO:0000259" key="13">
    <source>
        <dbReference type="Pfam" id="PF03007"/>
    </source>
</evidence>
<dbReference type="PANTHER" id="PTHR31650:SF1">
    <property type="entry name" value="WAX ESTER SYNTHASE_DIACYLGLYCEROL ACYLTRANSFERASE 4-RELATED"/>
    <property type="match status" value="1"/>
</dbReference>
<keyword evidence="16" id="KW-1185">Reference proteome</keyword>
<evidence type="ECO:0000256" key="8">
    <source>
        <dbReference type="ARBA" id="ARBA00023098"/>
    </source>
</evidence>
<dbReference type="InterPro" id="IPR014292">
    <property type="entry name" value="Acyl_transf_WS/DGAT"/>
</dbReference>
<dbReference type="GO" id="GO:0006071">
    <property type="term" value="P:glycerol metabolic process"/>
    <property type="evidence" value="ECO:0007669"/>
    <property type="project" value="UniProtKB-KW"/>
</dbReference>
<dbReference type="RefSeq" id="WP_139623098.1">
    <property type="nucleotide sequence ID" value="NZ_VDMP01000024.1"/>
</dbReference>
<feature type="domain" description="O-acyltransferase WSD1-like N-terminal" evidence="13">
    <location>
        <begin position="4"/>
        <end position="264"/>
    </location>
</feature>
<feature type="domain" description="O-acyltransferase WSD1 C-terminal" evidence="14">
    <location>
        <begin position="303"/>
        <end position="453"/>
    </location>
</feature>
<evidence type="ECO:0000256" key="10">
    <source>
        <dbReference type="ARBA" id="ARBA00048109"/>
    </source>
</evidence>
<sequence length="457" mass="49305">MQQLTALDASFLHMEDARVTAHTGGLMILDPSTAEKPIDVAAIREHYAARIPHIAALRWRLVEVPMGMDLPYWYDDHDVDLDYHIRSSAVPAPGGQEQLLQLVSRLHEGPLDRSRPLWQLYVIEGLEGGKVATFLKTHHAAFDGKANMALLSTLLTTDPRPEPLAPPAQMPPSESRPSDLEMLQLTASALMARPGKLAELVTRGLADWQTFATSQLGKPLRGSAPRLSINRSLTPRREYVYGAVPFADVARVKTAQGCTVNDVVMAMCAGAMRSWLSDRDELPDGPIRAMVPVSIRTDEGSAGNQVASMAPDLPTHLATARERLDAVRSEMAAAKEEFKAVPAALLLEFGNFAAPAASELVARSAASLRLADKVSLPFNVVISNVPGPREELYLAGARCVGHYPVSMVSDGMGLNITVISHGDTLAFGLTSCPDLVPDVSTIIDHLEEELAELVALG</sequence>
<evidence type="ECO:0000256" key="5">
    <source>
        <dbReference type="ARBA" id="ARBA00022516"/>
    </source>
</evidence>
<dbReference type="InterPro" id="IPR004255">
    <property type="entry name" value="O-acyltransferase_WSD1_N"/>
</dbReference>
<dbReference type="InterPro" id="IPR045034">
    <property type="entry name" value="O-acyltransferase_WSD1-like"/>
</dbReference>
<dbReference type="AlphaFoldDB" id="A0A5C4VUV3"/>
<comment type="catalytic activity">
    <reaction evidence="10 11">
        <text>an acyl-CoA + a 1,2-diacyl-sn-glycerol = a triacyl-sn-glycerol + CoA</text>
        <dbReference type="Rhea" id="RHEA:10868"/>
        <dbReference type="ChEBI" id="CHEBI:17815"/>
        <dbReference type="ChEBI" id="CHEBI:57287"/>
        <dbReference type="ChEBI" id="CHEBI:58342"/>
        <dbReference type="ChEBI" id="CHEBI:64615"/>
        <dbReference type="EC" id="2.3.1.20"/>
    </reaction>
</comment>
<dbReference type="InterPro" id="IPR023213">
    <property type="entry name" value="CAT-like_dom_sf"/>
</dbReference>
<comment type="pathway">
    <text evidence="1 11">Glycerolipid metabolism; triacylglycerol biosynthesis.</text>
</comment>
<feature type="region of interest" description="Disordered" evidence="12">
    <location>
        <begin position="157"/>
        <end position="177"/>
    </location>
</feature>
<name>A0A5C4VUV3_9ACTN</name>
<organism evidence="15 16">
    <name type="scientific">Nocardioides albidus</name>
    <dbReference type="NCBI Taxonomy" id="1517589"/>
    <lineage>
        <taxon>Bacteria</taxon>
        <taxon>Bacillati</taxon>
        <taxon>Actinomycetota</taxon>
        <taxon>Actinomycetes</taxon>
        <taxon>Propionibacteriales</taxon>
        <taxon>Nocardioidaceae</taxon>
        <taxon>Nocardioides</taxon>
    </lineage>
</organism>
<dbReference type="GO" id="GO:0051701">
    <property type="term" value="P:biological process involved in interaction with host"/>
    <property type="evidence" value="ECO:0007669"/>
    <property type="project" value="TreeGrafter"/>
</dbReference>
<gene>
    <name evidence="15" type="ORF">FHP29_12065</name>
</gene>
<dbReference type="InterPro" id="IPR009721">
    <property type="entry name" value="O-acyltransferase_WSD1_C"/>
</dbReference>
<dbReference type="EMBL" id="VDMP01000024">
    <property type="protein sequence ID" value="TNM39607.1"/>
    <property type="molecule type" value="Genomic_DNA"/>
</dbReference>
<dbReference type="Gene3D" id="3.30.559.10">
    <property type="entry name" value="Chloramphenicol acetyltransferase-like domain"/>
    <property type="match status" value="1"/>
</dbReference>
<dbReference type="Pfam" id="PF03007">
    <property type="entry name" value="WS_DGAT_cat"/>
    <property type="match status" value="1"/>
</dbReference>
<dbReference type="UniPathway" id="UPA00282"/>
<evidence type="ECO:0000256" key="3">
    <source>
        <dbReference type="ARBA" id="ARBA00009587"/>
    </source>
</evidence>
<dbReference type="GO" id="GO:0004144">
    <property type="term" value="F:diacylglycerol O-acyltransferase activity"/>
    <property type="evidence" value="ECO:0007669"/>
    <property type="project" value="UniProtKB-EC"/>
</dbReference>
<dbReference type="EC" id="2.3.1.20" evidence="4 11"/>
<keyword evidence="9 11" id="KW-0012">Acyltransferase</keyword>
<evidence type="ECO:0000313" key="16">
    <source>
        <dbReference type="Proteomes" id="UP000313231"/>
    </source>
</evidence>
<keyword evidence="8 11" id="KW-0443">Lipid metabolism</keyword>
<dbReference type="GO" id="GO:0001666">
    <property type="term" value="P:response to hypoxia"/>
    <property type="evidence" value="ECO:0007669"/>
    <property type="project" value="TreeGrafter"/>
</dbReference>
<evidence type="ECO:0000256" key="1">
    <source>
        <dbReference type="ARBA" id="ARBA00004771"/>
    </source>
</evidence>
<evidence type="ECO:0000256" key="11">
    <source>
        <dbReference type="RuleBase" id="RU361241"/>
    </source>
</evidence>
<keyword evidence="7 11" id="KW-0319">Glycerol metabolism</keyword>